<evidence type="ECO:0000259" key="7">
    <source>
        <dbReference type="Pfam" id="PF00171"/>
    </source>
</evidence>
<reference evidence="8 9" key="1">
    <citation type="journal article" date="2019" name="Environ. Microbiol.">
        <title>Species interactions and distinct microbial communities in high Arctic permafrost affected cryosols are associated with the CH4 and CO2 gas fluxes.</title>
        <authorList>
            <person name="Altshuler I."/>
            <person name="Hamel J."/>
            <person name="Turney S."/>
            <person name="Magnuson E."/>
            <person name="Levesque R."/>
            <person name="Greer C."/>
            <person name="Whyte L.G."/>
        </authorList>
    </citation>
    <scope>NUCLEOTIDE SEQUENCE [LARGE SCALE GENOMIC DNA]</scope>
    <source>
        <strain evidence="8 9">S5.20</strain>
    </source>
</reference>
<dbReference type="CDD" id="cd07139">
    <property type="entry name" value="ALDH_AldA-Rv0768"/>
    <property type="match status" value="1"/>
</dbReference>
<comment type="catalytic activity">
    <reaction evidence="4">
        <text>an aldehyde + NAD(+) + H2O = a carboxylate + NADH + 2 H(+)</text>
        <dbReference type="Rhea" id="RHEA:16185"/>
        <dbReference type="ChEBI" id="CHEBI:15377"/>
        <dbReference type="ChEBI" id="CHEBI:15378"/>
        <dbReference type="ChEBI" id="CHEBI:17478"/>
        <dbReference type="ChEBI" id="CHEBI:29067"/>
        <dbReference type="ChEBI" id="CHEBI:57540"/>
        <dbReference type="ChEBI" id="CHEBI:57945"/>
        <dbReference type="EC" id="1.2.1.3"/>
    </reaction>
</comment>
<comment type="similarity">
    <text evidence="1 6">Belongs to the aldehyde dehydrogenase family.</text>
</comment>
<dbReference type="Proteomes" id="UP000320095">
    <property type="component" value="Unassembled WGS sequence"/>
</dbReference>
<evidence type="ECO:0000313" key="9">
    <source>
        <dbReference type="Proteomes" id="UP000320095"/>
    </source>
</evidence>
<dbReference type="InterPro" id="IPR016161">
    <property type="entry name" value="Ald_DH/histidinol_DH"/>
</dbReference>
<dbReference type="Gene3D" id="3.40.309.10">
    <property type="entry name" value="Aldehyde Dehydrogenase, Chain A, domain 2"/>
    <property type="match status" value="1"/>
</dbReference>
<comment type="caution">
    <text evidence="8">The sequence shown here is derived from an EMBL/GenBank/DDBJ whole genome shotgun (WGS) entry which is preliminary data.</text>
</comment>
<dbReference type="FunFam" id="3.40.309.10:FF:000009">
    <property type="entry name" value="Aldehyde dehydrogenase A"/>
    <property type="match status" value="1"/>
</dbReference>
<dbReference type="FunFam" id="3.40.605.10:FF:000007">
    <property type="entry name" value="NAD/NADP-dependent betaine aldehyde dehydrogenase"/>
    <property type="match status" value="1"/>
</dbReference>
<dbReference type="InterPro" id="IPR015590">
    <property type="entry name" value="Aldehyde_DH_dom"/>
</dbReference>
<evidence type="ECO:0000256" key="2">
    <source>
        <dbReference type="ARBA" id="ARBA00023002"/>
    </source>
</evidence>
<gene>
    <name evidence="8" type="ORF">EAH80_22325</name>
</gene>
<feature type="domain" description="Aldehyde dehydrogenase" evidence="7">
    <location>
        <begin position="22"/>
        <end position="480"/>
    </location>
</feature>
<dbReference type="PROSITE" id="PS00687">
    <property type="entry name" value="ALDEHYDE_DEHYDR_GLU"/>
    <property type="match status" value="1"/>
</dbReference>
<dbReference type="EMBL" id="RCZG01000011">
    <property type="protein sequence ID" value="TPG31681.1"/>
    <property type="molecule type" value="Genomic_DNA"/>
</dbReference>
<dbReference type="InterPro" id="IPR029510">
    <property type="entry name" value="Ald_DH_CS_GLU"/>
</dbReference>
<feature type="active site" evidence="5">
    <location>
        <position position="255"/>
    </location>
</feature>
<evidence type="ECO:0000256" key="6">
    <source>
        <dbReference type="RuleBase" id="RU003345"/>
    </source>
</evidence>
<proteinExistence type="inferred from homology"/>
<dbReference type="OrthoDB" id="6882680at2"/>
<dbReference type="RefSeq" id="WP_140695813.1">
    <property type="nucleotide sequence ID" value="NZ_RCZG01000011.1"/>
</dbReference>
<keyword evidence="2 6" id="KW-0560">Oxidoreductase</keyword>
<evidence type="ECO:0000256" key="3">
    <source>
        <dbReference type="ARBA" id="ARBA00024226"/>
    </source>
</evidence>
<dbReference type="PROSITE" id="PS00070">
    <property type="entry name" value="ALDEHYDE_DEHYDR_CYS"/>
    <property type="match status" value="1"/>
</dbReference>
<dbReference type="InterPro" id="IPR016163">
    <property type="entry name" value="Ald_DH_C"/>
</dbReference>
<dbReference type="GO" id="GO:0004029">
    <property type="term" value="F:aldehyde dehydrogenase (NAD+) activity"/>
    <property type="evidence" value="ECO:0007669"/>
    <property type="project" value="UniProtKB-EC"/>
</dbReference>
<dbReference type="EC" id="1.2.1.3" evidence="3"/>
<evidence type="ECO:0000256" key="1">
    <source>
        <dbReference type="ARBA" id="ARBA00009986"/>
    </source>
</evidence>
<dbReference type="Pfam" id="PF00171">
    <property type="entry name" value="Aldedh"/>
    <property type="match status" value="1"/>
</dbReference>
<dbReference type="AlphaFoldDB" id="A0A502E5D5"/>
<evidence type="ECO:0000313" key="8">
    <source>
        <dbReference type="EMBL" id="TPG31681.1"/>
    </source>
</evidence>
<dbReference type="SUPFAM" id="SSF53720">
    <property type="entry name" value="ALDH-like"/>
    <property type="match status" value="1"/>
</dbReference>
<protein>
    <recommendedName>
        <fullName evidence="3">aldehyde dehydrogenase (NAD(+))</fullName>
        <ecNumber evidence="3">1.2.1.3</ecNumber>
    </recommendedName>
</protein>
<sequence>MSLDTSTGRSYSFDRVFLDGAWVSPSTDDVFDVRSPHDGRAVGSAPIASESDVDRAVAAARHAFDEGPWPQMTVAERIAALRPFVEAYATRTAELATLVTAEMGSPATFSEPAHGLGPLLLMQATLGFAESYPWTERRGTSMLVREPAGVVGIITPWNVPQVTIVAKLLPALIAGCAVVVKPAPETPLDAMLLAELLADADLPPGVVAVLPGATPAGLRLVEHPDVDRIAFTGSADVGRVIAATCGRRLARCSLELGGKSAAIVCEDASLERTVAGLRFSSFLNNGQACVAQSRILAPRSRYDEVVQALAEAADGFVVGDPSAKSTDIGPLVSARQRDRVRGYIDVGVAEGATLAAGGSDDIEGLADGQYVRPTVFRDVDNSMRIAREEIFGPVIVVIPYDDVDDAVRIANDSPYGLGGSVWTKDRQQGLAIARRVRTGMFGINSFAPEFGVPFGGFKASGIGREYGPEAFDEYVEMKSVYGVPAGASEATGENA</sequence>
<evidence type="ECO:0000256" key="5">
    <source>
        <dbReference type="PROSITE-ProRule" id="PRU10007"/>
    </source>
</evidence>
<dbReference type="InterPro" id="IPR016160">
    <property type="entry name" value="Ald_DH_CS_CYS"/>
</dbReference>
<dbReference type="PANTHER" id="PTHR42804:SF1">
    <property type="entry name" value="ALDEHYDE DEHYDROGENASE-RELATED"/>
    <property type="match status" value="1"/>
</dbReference>
<dbReference type="Gene3D" id="3.40.605.10">
    <property type="entry name" value="Aldehyde Dehydrogenase, Chain A, domain 1"/>
    <property type="match status" value="1"/>
</dbReference>
<keyword evidence="9" id="KW-1185">Reference proteome</keyword>
<dbReference type="PANTHER" id="PTHR42804">
    <property type="entry name" value="ALDEHYDE DEHYDROGENASE"/>
    <property type="match status" value="1"/>
</dbReference>
<dbReference type="InterPro" id="IPR016162">
    <property type="entry name" value="Ald_DH_N"/>
</dbReference>
<name>A0A502E5D5_9MYCO</name>
<accession>A0A502E5D5</accession>
<evidence type="ECO:0000256" key="4">
    <source>
        <dbReference type="ARBA" id="ARBA00049194"/>
    </source>
</evidence>
<organism evidence="8 9">
    <name type="scientific">Mycolicibacterium hodleri</name>
    <dbReference type="NCBI Taxonomy" id="49897"/>
    <lineage>
        <taxon>Bacteria</taxon>
        <taxon>Bacillati</taxon>
        <taxon>Actinomycetota</taxon>
        <taxon>Actinomycetes</taxon>
        <taxon>Mycobacteriales</taxon>
        <taxon>Mycobacteriaceae</taxon>
        <taxon>Mycolicibacterium</taxon>
    </lineage>
</organism>